<dbReference type="RefSeq" id="WP_035932364.1">
    <property type="nucleotide sequence ID" value="NZ_CADFFX010000004.1"/>
</dbReference>
<sequence>MPHLRKLWLTAHRWFALSLGWVLALMGITGALLVISGPIDERLHAGLFKANAHEHARALPLEQVRQRIEAQFVHGSTFSFRLPRAADESLRVTVHGKWDGTVYIDPFTGNELGRRAETQGFFNALFKLHSSLLMGATGKGLLAFVALFYLMLLVSGLVLWWPRSGRPNWRIELRKGVSRALYDLHRVGGATIGIVIALSVATGAYMAWRPLGGFVTAMSGARPMKPPVLPHSPDPARPPRPLDTLVAQAQAQFPGAMASIVQLPAKPGVPLRVRLKTPDDPHPNGLSSVWLDPFTGKVLAAQRWDQLDPGARAVVVIYPLHTGELGGPLLEGVVAISGLTLGAIAVTGIWQWWRRRKIRTVRPY</sequence>
<dbReference type="Proteomes" id="UP000027466">
    <property type="component" value="Unassembled WGS sequence"/>
</dbReference>
<feature type="transmembrane region" description="Helical" evidence="1">
    <location>
        <begin position="14"/>
        <end position="35"/>
    </location>
</feature>
<dbReference type="Pfam" id="PF03929">
    <property type="entry name" value="PepSY_TM"/>
    <property type="match status" value="1"/>
</dbReference>
<proteinExistence type="predicted"/>
<evidence type="ECO:0000313" key="2">
    <source>
        <dbReference type="EMBL" id="KDR43470.1"/>
    </source>
</evidence>
<dbReference type="STRING" id="60547.GCA_000751215_03069"/>
<keyword evidence="1" id="KW-1133">Transmembrane helix</keyword>
<keyword evidence="1" id="KW-0812">Transmembrane</keyword>
<dbReference type="PANTHER" id="PTHR34219">
    <property type="entry name" value="IRON-REGULATED INNER MEMBRANE PROTEIN-RELATED"/>
    <property type="match status" value="1"/>
</dbReference>
<protein>
    <submittedName>
        <fullName evidence="2">Membrane protein</fullName>
    </submittedName>
</protein>
<keyword evidence="3" id="KW-1185">Reference proteome</keyword>
<reference evidence="2 3" key="1">
    <citation type="submission" date="2014-03" db="EMBL/GenBank/DDBJ databases">
        <title>Draft Genome Sequences of Four Burkholderia Strains.</title>
        <authorList>
            <person name="Liu X.Y."/>
            <person name="Li C.X."/>
            <person name="Xu J.H."/>
        </authorList>
    </citation>
    <scope>NUCLEOTIDE SEQUENCE [LARGE SCALE GENOMIC DNA]</scope>
    <source>
        <strain evidence="2 3">DSM 50014</strain>
    </source>
</reference>
<gene>
    <name evidence="2" type="ORF">BG61_35625</name>
</gene>
<keyword evidence="1" id="KW-0472">Membrane</keyword>
<feature type="transmembrane region" description="Helical" evidence="1">
    <location>
        <begin position="333"/>
        <end position="353"/>
    </location>
</feature>
<dbReference type="AlphaFoldDB" id="A0A069PS82"/>
<name>A0A069PS82_9BURK</name>
<organism evidence="2 3">
    <name type="scientific">Caballeronia glathei</name>
    <dbReference type="NCBI Taxonomy" id="60547"/>
    <lineage>
        <taxon>Bacteria</taxon>
        <taxon>Pseudomonadati</taxon>
        <taxon>Pseudomonadota</taxon>
        <taxon>Betaproteobacteria</taxon>
        <taxon>Burkholderiales</taxon>
        <taxon>Burkholderiaceae</taxon>
        <taxon>Caballeronia</taxon>
    </lineage>
</organism>
<evidence type="ECO:0000313" key="3">
    <source>
        <dbReference type="Proteomes" id="UP000027466"/>
    </source>
</evidence>
<comment type="caution">
    <text evidence="2">The sequence shown here is derived from an EMBL/GenBank/DDBJ whole genome shotgun (WGS) entry which is preliminary data.</text>
</comment>
<feature type="transmembrane region" description="Helical" evidence="1">
    <location>
        <begin position="141"/>
        <end position="162"/>
    </location>
</feature>
<evidence type="ECO:0000256" key="1">
    <source>
        <dbReference type="SAM" id="Phobius"/>
    </source>
</evidence>
<dbReference type="InterPro" id="IPR005625">
    <property type="entry name" value="PepSY-ass_TM"/>
</dbReference>
<feature type="transmembrane region" description="Helical" evidence="1">
    <location>
        <begin position="183"/>
        <end position="208"/>
    </location>
</feature>
<dbReference type="EMBL" id="JFHC01000007">
    <property type="protein sequence ID" value="KDR43470.1"/>
    <property type="molecule type" value="Genomic_DNA"/>
</dbReference>
<accession>A0A069PS82</accession>